<dbReference type="Pfam" id="PF01828">
    <property type="entry name" value="Peptidase_A4"/>
    <property type="match status" value="2"/>
</dbReference>
<dbReference type="GO" id="GO:0070007">
    <property type="term" value="F:glutamic-type endopeptidase activity"/>
    <property type="evidence" value="ECO:0007669"/>
    <property type="project" value="InterPro"/>
</dbReference>
<proteinExistence type="predicted"/>
<dbReference type="GO" id="GO:0006508">
    <property type="term" value="P:proteolysis"/>
    <property type="evidence" value="ECO:0007669"/>
    <property type="project" value="InterPro"/>
</dbReference>
<dbReference type="PANTHER" id="PTHR37536:SF1">
    <property type="entry name" value="ASPERGILLOPEPSIN, PUTAITVE (AFU_ORTHOLOGUE AFUA_7G01200)"/>
    <property type="match status" value="1"/>
</dbReference>
<dbReference type="RefSeq" id="XP_003649061.1">
    <property type="nucleotide sequence ID" value="XM_003649013.1"/>
</dbReference>
<gene>
    <name evidence="3" type="ORF">THITE_2107221</name>
</gene>
<keyword evidence="4" id="KW-1185">Reference proteome</keyword>
<organism evidence="3 4">
    <name type="scientific">Thermothielavioides terrestris (strain ATCC 38088 / NRRL 8126)</name>
    <name type="common">Thielavia terrestris</name>
    <dbReference type="NCBI Taxonomy" id="578455"/>
    <lineage>
        <taxon>Eukaryota</taxon>
        <taxon>Fungi</taxon>
        <taxon>Dikarya</taxon>
        <taxon>Ascomycota</taxon>
        <taxon>Pezizomycotina</taxon>
        <taxon>Sordariomycetes</taxon>
        <taxon>Sordariomycetidae</taxon>
        <taxon>Sordariales</taxon>
        <taxon>Chaetomiaceae</taxon>
        <taxon>Thermothielavioides</taxon>
        <taxon>Thermothielavioides terrestris</taxon>
    </lineage>
</organism>
<dbReference type="KEGG" id="ttt:THITE_2107221"/>
<evidence type="ECO:0000256" key="1">
    <source>
        <dbReference type="SAM" id="MobiDB-lite"/>
    </source>
</evidence>
<dbReference type="HOGENOM" id="CLU_069686_0_0_1"/>
<dbReference type="Gene3D" id="2.60.120.700">
    <property type="entry name" value="Peptidase G1"/>
    <property type="match status" value="1"/>
</dbReference>
<name>G2QTA8_THETT</name>
<evidence type="ECO:0000313" key="4">
    <source>
        <dbReference type="Proteomes" id="UP000008181"/>
    </source>
</evidence>
<feature type="signal peptide" evidence="2">
    <location>
        <begin position="1"/>
        <end position="18"/>
    </location>
</feature>
<dbReference type="CDD" id="cd13426">
    <property type="entry name" value="Peptidase_G1"/>
    <property type="match status" value="1"/>
</dbReference>
<feature type="region of interest" description="Disordered" evidence="1">
    <location>
        <begin position="65"/>
        <end position="87"/>
    </location>
</feature>
<evidence type="ECO:0000256" key="2">
    <source>
        <dbReference type="SAM" id="SignalP"/>
    </source>
</evidence>
<dbReference type="EMBL" id="CP003009">
    <property type="protein sequence ID" value="AEO62725.1"/>
    <property type="molecule type" value="Genomic_DNA"/>
</dbReference>
<protein>
    <recommendedName>
        <fullName evidence="5">Concanavalin A-like lectin/glucanase</fullName>
    </recommendedName>
</protein>
<reference evidence="3 4" key="1">
    <citation type="journal article" date="2011" name="Nat. Biotechnol.">
        <title>Comparative genomic analysis of the thermophilic biomass-degrading fungi Myceliophthora thermophila and Thielavia terrestris.</title>
        <authorList>
            <person name="Berka R.M."/>
            <person name="Grigoriev I.V."/>
            <person name="Otillar R."/>
            <person name="Salamov A."/>
            <person name="Grimwood J."/>
            <person name="Reid I."/>
            <person name="Ishmael N."/>
            <person name="John T."/>
            <person name="Darmond C."/>
            <person name="Moisan M.-C."/>
            <person name="Henrissat B."/>
            <person name="Coutinho P.M."/>
            <person name="Lombard V."/>
            <person name="Natvig D.O."/>
            <person name="Lindquist E."/>
            <person name="Schmutz J."/>
            <person name="Lucas S."/>
            <person name="Harris P."/>
            <person name="Powlowski J."/>
            <person name="Bellemare A."/>
            <person name="Taylor D."/>
            <person name="Butler G."/>
            <person name="de Vries R.P."/>
            <person name="Allijn I.E."/>
            <person name="van den Brink J."/>
            <person name="Ushinsky S."/>
            <person name="Storms R."/>
            <person name="Powell A.J."/>
            <person name="Paulsen I.T."/>
            <person name="Elbourne L.D.H."/>
            <person name="Baker S.E."/>
            <person name="Magnuson J."/>
            <person name="LaBoissiere S."/>
            <person name="Clutterbuck A.J."/>
            <person name="Martinez D."/>
            <person name="Wogulis M."/>
            <person name="de Leon A.L."/>
            <person name="Rey M.W."/>
            <person name="Tsang A."/>
        </authorList>
    </citation>
    <scope>NUCLEOTIDE SEQUENCE [LARGE SCALE GENOMIC DNA]</scope>
    <source>
        <strain evidence="4">ATCC 38088 / NRRL 8126</strain>
    </source>
</reference>
<feature type="chain" id="PRO_5003435901" description="Concanavalin A-like lectin/glucanase" evidence="2">
    <location>
        <begin position="19"/>
        <end position="343"/>
    </location>
</feature>
<keyword evidence="2" id="KW-0732">Signal</keyword>
<dbReference type="STRING" id="578455.G2QTA8"/>
<accession>G2QTA8</accession>
<sequence length="343" mass="34253">MKPTTLLTHLLTTTAASAATLPRALHPTHPRDAPQYRLLHTFSSSAPSSSNAHLLSATNTESTKGGAILTLPSSSSSSNNNTSSARITSVQTTFRIPHAQPPATGPTANNPVGVYAASFWVGIDAAGAAASSSCSGGGAALRAGVDIFWDGTVGGEQTPFAWYQFATAAAAAGQQGQQGSGTGFGQDGFAVAAGDVVRFTLSAGGTGGADGEQVVAVVLAENFGANVSHADVVGRSASGGGGAKPVRSVKQVVTAPAGLCGQQAAWVVEDFPLEGRPDVPVAFANFTSVTFDGAGVALADGSKKGVTEAAVLDVRLQAQGGKLTSCEVVDGQEVKCTRVVGGN</sequence>
<dbReference type="InterPro" id="IPR038656">
    <property type="entry name" value="Peptidase_G1_sf"/>
</dbReference>
<evidence type="ECO:0000313" key="3">
    <source>
        <dbReference type="EMBL" id="AEO62725.1"/>
    </source>
</evidence>
<dbReference type="SUPFAM" id="SSF49899">
    <property type="entry name" value="Concanavalin A-like lectins/glucanases"/>
    <property type="match status" value="1"/>
</dbReference>
<evidence type="ECO:0008006" key="5">
    <source>
        <dbReference type="Google" id="ProtNLM"/>
    </source>
</evidence>
<feature type="compositionally biased region" description="Low complexity" evidence="1">
    <location>
        <begin position="73"/>
        <end position="84"/>
    </location>
</feature>
<dbReference type="eggNOG" id="ENOG502RJF6">
    <property type="taxonomic scope" value="Eukaryota"/>
</dbReference>
<dbReference type="PANTHER" id="PTHR37536">
    <property type="entry name" value="PUTATIVE (AFU_ORTHOLOGUE AFUA_3G02970)-RELATED"/>
    <property type="match status" value="1"/>
</dbReference>
<dbReference type="GeneID" id="11521181"/>
<dbReference type="InterPro" id="IPR013320">
    <property type="entry name" value="ConA-like_dom_sf"/>
</dbReference>
<dbReference type="InterPro" id="IPR000250">
    <property type="entry name" value="Peptidase_G1"/>
</dbReference>
<dbReference type="AlphaFoldDB" id="G2QTA8"/>
<dbReference type="Proteomes" id="UP000008181">
    <property type="component" value="Chromosome 1"/>
</dbReference>
<dbReference type="OrthoDB" id="2862635at2759"/>